<dbReference type="EMBL" id="LLZU01000012">
    <property type="protein sequence ID" value="KRV49510.1"/>
    <property type="molecule type" value="Genomic_DNA"/>
</dbReference>
<protein>
    <submittedName>
        <fullName evidence="2">ABC transporter permease</fullName>
    </submittedName>
</protein>
<dbReference type="AlphaFoldDB" id="A0A0T6LTZ6"/>
<name>A0A0T6LTZ6_WENVI</name>
<comment type="caution">
    <text evidence="2">The sequence shown here is derived from an EMBL/GenBank/DDBJ whole genome shotgun (WGS) entry which is preliminary data.</text>
</comment>
<reference evidence="2 3" key="1">
    <citation type="submission" date="2015-10" db="EMBL/GenBank/DDBJ databases">
        <title>Draft genome sequence of pyrrolomycin-producing Streptomyces vitaminophilus.</title>
        <authorList>
            <person name="Graham D.E."/>
            <person name="Mahan K.M."/>
            <person name="Klingeman D.M."/>
            <person name="Hettich R.L."/>
            <person name="Parry R.J."/>
        </authorList>
    </citation>
    <scope>NUCLEOTIDE SEQUENCE [LARGE SCALE GENOMIC DNA]</scope>
    <source>
        <strain evidence="2 3">ATCC 31673</strain>
    </source>
</reference>
<feature type="transmembrane region" description="Helical" evidence="1">
    <location>
        <begin position="36"/>
        <end position="55"/>
    </location>
</feature>
<dbReference type="STRING" id="76728.AQ490_20935"/>
<accession>A0A0T6LTZ6</accession>
<evidence type="ECO:0000256" key="1">
    <source>
        <dbReference type="SAM" id="Phobius"/>
    </source>
</evidence>
<dbReference type="Proteomes" id="UP000050867">
    <property type="component" value="Unassembled WGS sequence"/>
</dbReference>
<keyword evidence="3" id="KW-1185">Reference proteome</keyword>
<feature type="transmembrane region" description="Helical" evidence="1">
    <location>
        <begin position="205"/>
        <end position="222"/>
    </location>
</feature>
<organism evidence="2 3">
    <name type="scientific">Wenjunlia vitaminophila</name>
    <name type="common">Streptomyces vitaminophilus</name>
    <dbReference type="NCBI Taxonomy" id="76728"/>
    <lineage>
        <taxon>Bacteria</taxon>
        <taxon>Bacillati</taxon>
        <taxon>Actinomycetota</taxon>
        <taxon>Actinomycetes</taxon>
        <taxon>Kitasatosporales</taxon>
        <taxon>Streptomycetaceae</taxon>
        <taxon>Wenjunlia</taxon>
    </lineage>
</organism>
<dbReference type="PANTHER" id="PTHR37305">
    <property type="entry name" value="INTEGRAL MEMBRANE PROTEIN-RELATED"/>
    <property type="match status" value="1"/>
</dbReference>
<keyword evidence="1" id="KW-0812">Transmembrane</keyword>
<sequence>MPPPAAYTSPIPITTTGLGHALASEWTKIRTVRSTLWTLGVMFLFVIGLGMLMTFTVGEDEYDSSPILSFGLPGVLLGQLGVVTLGVLVITSEYSTGMIRTTLTACPRRGRVLAAKAIVFFVVTLVLSTAACSLVALINYAQLGGRDITGYAYTDTGHGDVVTGQTSVTSGEVVRATFGIGLYMALLGLLALAVGVLLRHTAGAITTMLGVVLLPLLAGLFIPDDDVRETLQEYSAPNIIGELYDIPIVGEDNGWGLLGLLALVTTVTLAAAATVLHSRDV</sequence>
<feature type="transmembrane region" description="Helical" evidence="1">
    <location>
        <begin position="118"/>
        <end position="141"/>
    </location>
</feature>
<feature type="transmembrane region" description="Helical" evidence="1">
    <location>
        <begin position="67"/>
        <end position="90"/>
    </location>
</feature>
<feature type="transmembrane region" description="Helical" evidence="1">
    <location>
        <begin position="255"/>
        <end position="276"/>
    </location>
</feature>
<keyword evidence="1" id="KW-1133">Transmembrane helix</keyword>
<keyword evidence="1" id="KW-0472">Membrane</keyword>
<feature type="transmembrane region" description="Helical" evidence="1">
    <location>
        <begin position="180"/>
        <end position="198"/>
    </location>
</feature>
<gene>
    <name evidence="2" type="ORF">AQ490_20935</name>
</gene>
<dbReference type="Pfam" id="PF12730">
    <property type="entry name" value="ABC2_membrane_4"/>
    <property type="match status" value="1"/>
</dbReference>
<evidence type="ECO:0000313" key="2">
    <source>
        <dbReference type="EMBL" id="KRV49510.1"/>
    </source>
</evidence>
<evidence type="ECO:0000313" key="3">
    <source>
        <dbReference type="Proteomes" id="UP000050867"/>
    </source>
</evidence>
<proteinExistence type="predicted"/>
<dbReference type="eggNOG" id="COG3087">
    <property type="taxonomic scope" value="Bacteria"/>
</dbReference>
<dbReference type="PANTHER" id="PTHR37305:SF1">
    <property type="entry name" value="MEMBRANE PROTEIN"/>
    <property type="match status" value="1"/>
</dbReference>